<proteinExistence type="predicted"/>
<evidence type="ECO:0000313" key="1">
    <source>
        <dbReference type="EMBL" id="QCD86876.1"/>
    </source>
</evidence>
<gene>
    <name evidence="1" type="ORF">DEO72_LG3g1405</name>
</gene>
<dbReference type="AlphaFoldDB" id="A0A4D6LEN2"/>
<protein>
    <submittedName>
        <fullName evidence="1">Uncharacterized protein</fullName>
    </submittedName>
</protein>
<sequence length="96" mass="10288">MSFDGCYHGALRNVLPLRCCSRGSGAVGELQVRGGGNDGGWCRDCAGATMGFTFVVAEDGECCCHGHEVICDITTDAWSAITLMQRRRSGELPQMQ</sequence>
<dbReference type="Proteomes" id="UP000501690">
    <property type="component" value="Linkage Group LG3"/>
</dbReference>
<reference evidence="1 2" key="1">
    <citation type="submission" date="2019-04" db="EMBL/GenBank/DDBJ databases">
        <title>An improved genome assembly and genetic linkage map for asparagus bean, Vigna unguiculata ssp. sesquipedialis.</title>
        <authorList>
            <person name="Xia Q."/>
            <person name="Zhang R."/>
            <person name="Dong Y."/>
        </authorList>
    </citation>
    <scope>NUCLEOTIDE SEQUENCE [LARGE SCALE GENOMIC DNA]</scope>
    <source>
        <tissue evidence="1">Leaf</tissue>
    </source>
</reference>
<evidence type="ECO:0000313" key="2">
    <source>
        <dbReference type="Proteomes" id="UP000501690"/>
    </source>
</evidence>
<organism evidence="1 2">
    <name type="scientific">Vigna unguiculata</name>
    <name type="common">Cowpea</name>
    <dbReference type="NCBI Taxonomy" id="3917"/>
    <lineage>
        <taxon>Eukaryota</taxon>
        <taxon>Viridiplantae</taxon>
        <taxon>Streptophyta</taxon>
        <taxon>Embryophyta</taxon>
        <taxon>Tracheophyta</taxon>
        <taxon>Spermatophyta</taxon>
        <taxon>Magnoliopsida</taxon>
        <taxon>eudicotyledons</taxon>
        <taxon>Gunneridae</taxon>
        <taxon>Pentapetalae</taxon>
        <taxon>rosids</taxon>
        <taxon>fabids</taxon>
        <taxon>Fabales</taxon>
        <taxon>Fabaceae</taxon>
        <taxon>Papilionoideae</taxon>
        <taxon>50 kb inversion clade</taxon>
        <taxon>NPAAA clade</taxon>
        <taxon>indigoferoid/millettioid clade</taxon>
        <taxon>Phaseoleae</taxon>
        <taxon>Vigna</taxon>
    </lineage>
</organism>
<dbReference type="EMBL" id="CP039347">
    <property type="protein sequence ID" value="QCD86876.1"/>
    <property type="molecule type" value="Genomic_DNA"/>
</dbReference>
<accession>A0A4D6LEN2</accession>
<keyword evidence="2" id="KW-1185">Reference proteome</keyword>
<name>A0A4D6LEN2_VIGUN</name>